<evidence type="ECO:0000256" key="6">
    <source>
        <dbReference type="PROSITE-ProRule" id="PRU01240"/>
    </source>
</evidence>
<dbReference type="PROSITE" id="PS51892">
    <property type="entry name" value="SUBTILASE"/>
    <property type="match status" value="1"/>
</dbReference>
<evidence type="ECO:0000313" key="8">
    <source>
        <dbReference type="EMBL" id="HJC06834.1"/>
    </source>
</evidence>
<feature type="active site" description="Charge relay system" evidence="5 6">
    <location>
        <position position="515"/>
    </location>
</feature>
<dbReference type="InterPro" id="IPR000209">
    <property type="entry name" value="Peptidase_S8/S53_dom"/>
</dbReference>
<dbReference type="AlphaFoldDB" id="A0A9D2SIV3"/>
<dbReference type="InterPro" id="IPR015500">
    <property type="entry name" value="Peptidase_S8_subtilisin-rel"/>
</dbReference>
<evidence type="ECO:0000256" key="2">
    <source>
        <dbReference type="ARBA" id="ARBA00022670"/>
    </source>
</evidence>
<evidence type="ECO:0000256" key="3">
    <source>
        <dbReference type="ARBA" id="ARBA00022801"/>
    </source>
</evidence>
<proteinExistence type="inferred from homology"/>
<dbReference type="PANTHER" id="PTHR43806">
    <property type="entry name" value="PEPTIDASE S8"/>
    <property type="match status" value="1"/>
</dbReference>
<dbReference type="PIRSF" id="PIRSF037894">
    <property type="entry name" value="Subtilisin_rel_CspABC"/>
    <property type="match status" value="1"/>
</dbReference>
<dbReference type="InterPro" id="IPR050131">
    <property type="entry name" value="Peptidase_S8_subtilisin-like"/>
</dbReference>
<dbReference type="Proteomes" id="UP000823910">
    <property type="component" value="Unassembled WGS sequence"/>
</dbReference>
<dbReference type="GO" id="GO:0004252">
    <property type="term" value="F:serine-type endopeptidase activity"/>
    <property type="evidence" value="ECO:0007669"/>
    <property type="project" value="UniProtKB-UniRule"/>
</dbReference>
<sequence>MASCPINPASEMIADFIYRYGNYKPFPIAQEDILCTDLVTLDYTIIYTPLEKASPISLSRYSYYSIPSIFTLLDTESLEASGISAVFNTPSLDNKGRGVLIGVIDTGIDYTNPLFLYPDGRTRIASIWDQTLPEDTEAPPPGVPGYSPGSGASYGTEFTREQINEALASDSPFSLVPTRDANGHGTFLAAVAAGNSVPEQDFSGAAPEAELVVVKLKPAKQYLREFYQIPGEAEAFQENDIMMAVKYMRVASYLLGKPLVILLGLGTNLGSHEATSPLCLVLQDISRTLGMATVIAAGNETGLSHHFPGSLGSDQEWQDVEIRVGPREAQGGFVLELWSAAADTFSVGFLSPSGEQVNRLPVLADNETVISFLLETTVVTVYNLPIETGSGRQLIFMRFHNPSAGVWKVRVYPSQYFLGVYNMWLPTQGLISNETVFLSPSPYTTITEPGNTSGPITVGAYNHQSGGIYIHSSRGFTAAGLIKPDITAPGVNILGPSMDRRPDPGIPLTRRTGTSIAAAQTAGAAADLFGWGIVDGNDRTMSEAAIKSHLIRGANRNPSLAYPNQEWGYGTLNLFQAFLQLRE</sequence>
<dbReference type="InterPro" id="IPR023827">
    <property type="entry name" value="Peptidase_S8_Asp-AS"/>
</dbReference>
<name>A0A9D2SIV3_9FIRM</name>
<feature type="active site" description="Charge relay system" evidence="5 6">
    <location>
        <position position="184"/>
    </location>
</feature>
<dbReference type="Gene3D" id="3.40.50.200">
    <property type="entry name" value="Peptidase S8/S53 domain"/>
    <property type="match status" value="1"/>
</dbReference>
<reference evidence="8" key="1">
    <citation type="journal article" date="2021" name="PeerJ">
        <title>Extensive microbial diversity within the chicken gut microbiome revealed by metagenomics and culture.</title>
        <authorList>
            <person name="Gilroy R."/>
            <person name="Ravi A."/>
            <person name="Getino M."/>
            <person name="Pursley I."/>
            <person name="Horton D.L."/>
            <person name="Alikhan N.F."/>
            <person name="Baker D."/>
            <person name="Gharbi K."/>
            <person name="Hall N."/>
            <person name="Watson M."/>
            <person name="Adriaenssens E.M."/>
            <person name="Foster-Nyarko E."/>
            <person name="Jarju S."/>
            <person name="Secka A."/>
            <person name="Antonio M."/>
            <person name="Oren A."/>
            <person name="Chaudhuri R.R."/>
            <person name="La Ragione R."/>
            <person name="Hildebrand F."/>
            <person name="Pallen M.J."/>
        </authorList>
    </citation>
    <scope>NUCLEOTIDE SEQUENCE</scope>
    <source>
        <strain evidence="8">CHK180-15479</strain>
    </source>
</reference>
<comment type="similarity">
    <text evidence="1 6">Belongs to the peptidase S8 family.</text>
</comment>
<dbReference type="Pfam" id="PF00082">
    <property type="entry name" value="Peptidase_S8"/>
    <property type="match status" value="2"/>
</dbReference>
<protein>
    <submittedName>
        <fullName evidence="8">S8 family peptidase</fullName>
    </submittedName>
</protein>
<evidence type="ECO:0000256" key="4">
    <source>
        <dbReference type="ARBA" id="ARBA00022825"/>
    </source>
</evidence>
<dbReference type="SUPFAM" id="SSF52743">
    <property type="entry name" value="Subtilisin-like"/>
    <property type="match status" value="1"/>
</dbReference>
<comment type="caution">
    <text evidence="8">The sequence shown here is derived from an EMBL/GenBank/DDBJ whole genome shotgun (WGS) entry which is preliminary data.</text>
</comment>
<dbReference type="PRINTS" id="PR00723">
    <property type="entry name" value="SUBTILISIN"/>
</dbReference>
<dbReference type="PANTHER" id="PTHR43806:SF11">
    <property type="entry name" value="CEREVISIN-RELATED"/>
    <property type="match status" value="1"/>
</dbReference>
<dbReference type="EMBL" id="DWWT01000063">
    <property type="protein sequence ID" value="HJC06834.1"/>
    <property type="molecule type" value="Genomic_DNA"/>
</dbReference>
<gene>
    <name evidence="8" type="ORF">H9704_11890</name>
</gene>
<dbReference type="CDD" id="cd07478">
    <property type="entry name" value="Peptidases_S8_CspA-like"/>
    <property type="match status" value="1"/>
</dbReference>
<reference evidence="8" key="2">
    <citation type="submission" date="2021-04" db="EMBL/GenBank/DDBJ databases">
        <authorList>
            <person name="Gilroy R."/>
        </authorList>
    </citation>
    <scope>NUCLEOTIDE SEQUENCE</scope>
    <source>
        <strain evidence="8">CHK180-15479</strain>
    </source>
</reference>
<dbReference type="InterPro" id="IPR034045">
    <property type="entry name" value="Pep_S8_CspA-like"/>
</dbReference>
<evidence type="ECO:0000313" key="9">
    <source>
        <dbReference type="Proteomes" id="UP000823910"/>
    </source>
</evidence>
<keyword evidence="2 6" id="KW-0645">Protease</keyword>
<keyword evidence="3 6" id="KW-0378">Hydrolase</keyword>
<dbReference type="PROSITE" id="PS00136">
    <property type="entry name" value="SUBTILASE_ASP"/>
    <property type="match status" value="1"/>
</dbReference>
<feature type="domain" description="Peptidase S8/S53" evidence="7">
    <location>
        <begin position="96"/>
        <end position="310"/>
    </location>
</feature>
<keyword evidence="4 6" id="KW-0720">Serine protease</keyword>
<feature type="domain" description="Peptidase S8/S53" evidence="7">
    <location>
        <begin position="444"/>
        <end position="570"/>
    </location>
</feature>
<dbReference type="InterPro" id="IPR036852">
    <property type="entry name" value="Peptidase_S8/S53_dom_sf"/>
</dbReference>
<accession>A0A9D2SIV3</accession>
<feature type="active site" description="Charge relay system" evidence="5 6">
    <location>
        <position position="105"/>
    </location>
</feature>
<organism evidence="8 9">
    <name type="scientific">Candidatus Enterocloster excrementipullorum</name>
    <dbReference type="NCBI Taxonomy" id="2838559"/>
    <lineage>
        <taxon>Bacteria</taxon>
        <taxon>Bacillati</taxon>
        <taxon>Bacillota</taxon>
        <taxon>Clostridia</taxon>
        <taxon>Lachnospirales</taxon>
        <taxon>Lachnospiraceae</taxon>
        <taxon>Enterocloster</taxon>
    </lineage>
</organism>
<dbReference type="Gene3D" id="2.60.120.1290">
    <property type="match status" value="1"/>
</dbReference>
<dbReference type="InterPro" id="IPR017310">
    <property type="entry name" value="Pept_S8A_subtilisin_clostridia"/>
</dbReference>
<evidence type="ECO:0000256" key="5">
    <source>
        <dbReference type="PIRSR" id="PIRSR615500-1"/>
    </source>
</evidence>
<dbReference type="GO" id="GO:0006508">
    <property type="term" value="P:proteolysis"/>
    <property type="evidence" value="ECO:0007669"/>
    <property type="project" value="UniProtKB-KW"/>
</dbReference>
<evidence type="ECO:0000256" key="1">
    <source>
        <dbReference type="ARBA" id="ARBA00011073"/>
    </source>
</evidence>
<evidence type="ECO:0000259" key="7">
    <source>
        <dbReference type="Pfam" id="PF00082"/>
    </source>
</evidence>